<name>A0A6J4QPE9_9ACTN</name>
<dbReference type="Pfam" id="PF00285">
    <property type="entry name" value="Citrate_synt"/>
    <property type="match status" value="1"/>
</dbReference>
<dbReference type="InterPro" id="IPR000551">
    <property type="entry name" value="MerR-type_HTH_dom"/>
</dbReference>
<dbReference type="GO" id="GO:0036440">
    <property type="term" value="F:citrate synthase activity"/>
    <property type="evidence" value="ECO:0007669"/>
    <property type="project" value="UniProtKB-EC"/>
</dbReference>
<dbReference type="Gene3D" id="1.10.230.10">
    <property type="entry name" value="Cytochrome P450-Terp, domain 2"/>
    <property type="match status" value="1"/>
</dbReference>
<evidence type="ECO:0000256" key="3">
    <source>
        <dbReference type="ARBA" id="ARBA00012972"/>
    </source>
</evidence>
<dbReference type="EC" id="2.3.3.16" evidence="3"/>
<feature type="domain" description="HTH merR-type" evidence="5">
    <location>
        <begin position="1"/>
        <end position="50"/>
    </location>
</feature>
<evidence type="ECO:0000256" key="4">
    <source>
        <dbReference type="ARBA" id="ARBA00022679"/>
    </source>
</evidence>
<dbReference type="InterPro" id="IPR009061">
    <property type="entry name" value="DNA-bd_dom_put_sf"/>
</dbReference>
<comment type="similarity">
    <text evidence="2">Belongs to the citrate synthase family.</text>
</comment>
<reference evidence="6" key="1">
    <citation type="submission" date="2020-02" db="EMBL/GenBank/DDBJ databases">
        <authorList>
            <person name="Meier V. D."/>
        </authorList>
    </citation>
    <scope>NUCLEOTIDE SEQUENCE</scope>
    <source>
        <strain evidence="6">AVDCRST_MAG02</strain>
    </source>
</reference>
<evidence type="ECO:0000259" key="5">
    <source>
        <dbReference type="PROSITE" id="PS50937"/>
    </source>
</evidence>
<dbReference type="InterPro" id="IPR016142">
    <property type="entry name" value="Citrate_synth-like_lrg_a-sub"/>
</dbReference>
<dbReference type="Gene3D" id="1.10.580.10">
    <property type="entry name" value="Citrate Synthase, domain 1"/>
    <property type="match status" value="1"/>
</dbReference>
<dbReference type="PANTHER" id="PTHR11739">
    <property type="entry name" value="CITRATE SYNTHASE"/>
    <property type="match status" value="1"/>
</dbReference>
<dbReference type="GO" id="GO:0006355">
    <property type="term" value="P:regulation of DNA-templated transcription"/>
    <property type="evidence" value="ECO:0007669"/>
    <property type="project" value="InterPro"/>
</dbReference>
<dbReference type="SUPFAM" id="SSF46955">
    <property type="entry name" value="Putative DNA-binding domain"/>
    <property type="match status" value="1"/>
</dbReference>
<keyword evidence="4 6" id="KW-0808">Transferase</keyword>
<organism evidence="6">
    <name type="scientific">uncultured Rubrobacteraceae bacterium</name>
    <dbReference type="NCBI Taxonomy" id="349277"/>
    <lineage>
        <taxon>Bacteria</taxon>
        <taxon>Bacillati</taxon>
        <taxon>Actinomycetota</taxon>
        <taxon>Rubrobacteria</taxon>
        <taxon>Rubrobacterales</taxon>
        <taxon>Rubrobacteraceae</taxon>
        <taxon>environmental samples</taxon>
    </lineage>
</organism>
<dbReference type="GO" id="GO:0005975">
    <property type="term" value="P:carbohydrate metabolic process"/>
    <property type="evidence" value="ECO:0007669"/>
    <property type="project" value="TreeGrafter"/>
</dbReference>
<keyword evidence="6" id="KW-0012">Acyltransferase</keyword>
<dbReference type="SUPFAM" id="SSF48256">
    <property type="entry name" value="Citrate synthase"/>
    <property type="match status" value="1"/>
</dbReference>
<dbReference type="Pfam" id="PF13411">
    <property type="entry name" value="MerR_1"/>
    <property type="match status" value="1"/>
</dbReference>
<sequence length="394" mass="40686">MTAGEAAGELGVSLPTLYAYVSRGMVRSEAAEGGRRSRRYRAEDVRALLERKEGRRDPRRAAEGALRWGTPVLESGITLVDGGRLFYRGRDVEELAAGSSIEEVAVLIWAGDPGDAGAIFARPEAPSRRARGTMATLKGLPPVEAFQALLPVAAAEDPAGYDLRPAAVARTGAKILGLMAGAVGGGGTGRAAETLARGWCQGEPDAAGLIDAALVYCADHELPVSTFAARCVASARATPYAAVQAGLAALGGVKHGGQVELVEAFLQEVGAVGDARAVVAGRLRRGDVVPGFGHRLYPEGDPRGAGLLRATAGSYPRSPAVALAEAACEAVLELTGERPTVDLALATVGRTLGLPPGGAVALFAVGRTVGWIGHAIEQYASDDLVRPRARYVGR</sequence>
<proteinExistence type="inferred from homology"/>
<dbReference type="EMBL" id="CADCVH010000001">
    <property type="protein sequence ID" value="CAA9442871.1"/>
    <property type="molecule type" value="Genomic_DNA"/>
</dbReference>
<dbReference type="Gene3D" id="1.10.1660.10">
    <property type="match status" value="1"/>
</dbReference>
<dbReference type="GO" id="GO:0003677">
    <property type="term" value="F:DNA binding"/>
    <property type="evidence" value="ECO:0007669"/>
    <property type="project" value="InterPro"/>
</dbReference>
<accession>A0A6J4QPE9</accession>
<dbReference type="PANTHER" id="PTHR11739:SF4">
    <property type="entry name" value="CITRATE SYNTHASE, PEROXISOMAL"/>
    <property type="match status" value="1"/>
</dbReference>
<evidence type="ECO:0000313" key="6">
    <source>
        <dbReference type="EMBL" id="CAA9442871.1"/>
    </source>
</evidence>
<dbReference type="GO" id="GO:0005829">
    <property type="term" value="C:cytosol"/>
    <property type="evidence" value="ECO:0007669"/>
    <property type="project" value="TreeGrafter"/>
</dbReference>
<dbReference type="AlphaFoldDB" id="A0A6J4QPE9"/>
<evidence type="ECO:0000256" key="1">
    <source>
        <dbReference type="ARBA" id="ARBA00005163"/>
    </source>
</evidence>
<dbReference type="CDD" id="cd06102">
    <property type="entry name" value="citrate_synt_like_2"/>
    <property type="match status" value="1"/>
</dbReference>
<dbReference type="PROSITE" id="PS50937">
    <property type="entry name" value="HTH_MERR_2"/>
    <property type="match status" value="1"/>
</dbReference>
<dbReference type="UniPathway" id="UPA00223"/>
<comment type="pathway">
    <text evidence="1">Carbohydrate metabolism; tricarboxylic acid cycle.</text>
</comment>
<gene>
    <name evidence="6" type="ORF">AVDCRST_MAG02-232</name>
</gene>
<protein>
    <recommendedName>
        <fullName evidence="3">citrate synthase (unknown stereospecificity)</fullName>
        <ecNumber evidence="3">2.3.3.16</ecNumber>
    </recommendedName>
</protein>
<dbReference type="InterPro" id="IPR002020">
    <property type="entry name" value="Citrate_synthase"/>
</dbReference>
<evidence type="ECO:0000256" key="2">
    <source>
        <dbReference type="ARBA" id="ARBA00010566"/>
    </source>
</evidence>
<dbReference type="InterPro" id="IPR016143">
    <property type="entry name" value="Citrate_synth-like_sm_a-sub"/>
</dbReference>
<dbReference type="GO" id="GO:0006099">
    <property type="term" value="P:tricarboxylic acid cycle"/>
    <property type="evidence" value="ECO:0007669"/>
    <property type="project" value="UniProtKB-UniPathway"/>
</dbReference>
<dbReference type="InterPro" id="IPR036969">
    <property type="entry name" value="Citrate_synthase_sf"/>
</dbReference>